<reference evidence="1 2" key="1">
    <citation type="submission" date="2021-04" db="EMBL/GenBank/DDBJ databases">
        <authorList>
            <person name="De Guttry C."/>
            <person name="Zahm M."/>
            <person name="Klopp C."/>
            <person name="Cabau C."/>
            <person name="Louis A."/>
            <person name="Berthelot C."/>
            <person name="Parey E."/>
            <person name="Roest Crollius H."/>
            <person name="Montfort J."/>
            <person name="Robinson-Rechavi M."/>
            <person name="Bucao C."/>
            <person name="Bouchez O."/>
            <person name="Gislard M."/>
            <person name="Lluch J."/>
            <person name="Milhes M."/>
            <person name="Lampietro C."/>
            <person name="Lopez Roques C."/>
            <person name="Donnadieu C."/>
            <person name="Braasch I."/>
            <person name="Desvignes T."/>
            <person name="Postlethwait J."/>
            <person name="Bobe J."/>
            <person name="Wedekind C."/>
            <person name="Guiguen Y."/>
        </authorList>
    </citation>
    <scope>NUCLEOTIDE SEQUENCE [LARGE SCALE GENOMIC DNA]</scope>
    <source>
        <strain evidence="1">Cs_M1</strain>
        <tissue evidence="1">Blood</tissue>
    </source>
</reference>
<dbReference type="PANTHER" id="PTHR23317">
    <property type="entry name" value="DEDICATOR OF CYTOKINESIS DOCK"/>
    <property type="match status" value="1"/>
</dbReference>
<organism evidence="1 2">
    <name type="scientific">Coregonus suidteri</name>
    <dbReference type="NCBI Taxonomy" id="861788"/>
    <lineage>
        <taxon>Eukaryota</taxon>
        <taxon>Metazoa</taxon>
        <taxon>Chordata</taxon>
        <taxon>Craniata</taxon>
        <taxon>Vertebrata</taxon>
        <taxon>Euteleostomi</taxon>
        <taxon>Actinopterygii</taxon>
        <taxon>Neopterygii</taxon>
        <taxon>Teleostei</taxon>
        <taxon>Protacanthopterygii</taxon>
        <taxon>Salmoniformes</taxon>
        <taxon>Salmonidae</taxon>
        <taxon>Coregoninae</taxon>
        <taxon>Coregonus</taxon>
    </lineage>
</organism>
<dbReference type="Proteomes" id="UP001356427">
    <property type="component" value="Unassembled WGS sequence"/>
</dbReference>
<accession>A0AAN8QA08</accession>
<dbReference type="GO" id="GO:0051491">
    <property type="term" value="P:positive regulation of filopodium assembly"/>
    <property type="evidence" value="ECO:0007669"/>
    <property type="project" value="TreeGrafter"/>
</dbReference>
<keyword evidence="2" id="KW-1185">Reference proteome</keyword>
<dbReference type="AlphaFoldDB" id="A0AAN8QA08"/>
<dbReference type="GO" id="GO:0005085">
    <property type="term" value="F:guanyl-nucleotide exchange factor activity"/>
    <property type="evidence" value="ECO:0007669"/>
    <property type="project" value="InterPro"/>
</dbReference>
<evidence type="ECO:0000313" key="2">
    <source>
        <dbReference type="Proteomes" id="UP001356427"/>
    </source>
</evidence>
<sequence length="206" mass="23019">MAIGRTKLQRVQDQSQVSALTEEYCKNHFLVGLLLREVAEALQGSPEVRQLAVAILKNLLIKHAMDDRYTQFKNQQARICLLYLPLLELLYQNLKQLSAQQHTSSPGLGLTGSRDYLRSTSSMDSRRTSMAIDKDHGPVAQNGHLVRREDSRGSLFMDLGTPNSSETSCWPTGTRSTLRTSSTSSVYWKRAWCSSAMLERGTLGGQ</sequence>
<dbReference type="PANTHER" id="PTHR23317:SF81">
    <property type="entry name" value="DEDICATOR OF CYTOKINESIS PROTEIN 11"/>
    <property type="match status" value="1"/>
</dbReference>
<dbReference type="InterPro" id="IPR026791">
    <property type="entry name" value="DOCK"/>
</dbReference>
<dbReference type="EMBL" id="JAGTTL010000039">
    <property type="protein sequence ID" value="KAK6292026.1"/>
    <property type="molecule type" value="Genomic_DNA"/>
</dbReference>
<gene>
    <name evidence="1" type="ORF">J4Q44_G00378110</name>
</gene>
<proteinExistence type="predicted"/>
<dbReference type="GO" id="GO:0007264">
    <property type="term" value="P:small GTPase-mediated signal transduction"/>
    <property type="evidence" value="ECO:0007669"/>
    <property type="project" value="InterPro"/>
</dbReference>
<comment type="caution">
    <text evidence="1">The sequence shown here is derived from an EMBL/GenBank/DDBJ whole genome shotgun (WGS) entry which is preliminary data.</text>
</comment>
<protein>
    <submittedName>
        <fullName evidence="1">Uncharacterized protein</fullName>
    </submittedName>
</protein>
<evidence type="ECO:0000313" key="1">
    <source>
        <dbReference type="EMBL" id="KAK6292026.1"/>
    </source>
</evidence>
<name>A0AAN8QA08_9TELE</name>